<dbReference type="OrthoDB" id="546434at2759"/>
<dbReference type="InterPro" id="IPR036964">
    <property type="entry name" value="RASGEF_cat_dom_sf"/>
</dbReference>
<dbReference type="GO" id="GO:0005085">
    <property type="term" value="F:guanyl-nucleotide exchange factor activity"/>
    <property type="evidence" value="ECO:0007669"/>
    <property type="project" value="UniProtKB-KW"/>
</dbReference>
<evidence type="ECO:0000259" key="4">
    <source>
        <dbReference type="PROSITE" id="PS50212"/>
    </source>
</evidence>
<dbReference type="InterPro" id="IPR023578">
    <property type="entry name" value="Ras_GEF_dom_sf"/>
</dbReference>
<dbReference type="InterPro" id="IPR000651">
    <property type="entry name" value="Ras-like_Gua-exchang_fac_N"/>
</dbReference>
<feature type="domain" description="Ras-GEF" evidence="3">
    <location>
        <begin position="476"/>
        <end position="716"/>
    </location>
</feature>
<organism evidence="5 6">
    <name type="scientific">Hebeloma cylindrosporum</name>
    <dbReference type="NCBI Taxonomy" id="76867"/>
    <lineage>
        <taxon>Eukaryota</taxon>
        <taxon>Fungi</taxon>
        <taxon>Dikarya</taxon>
        <taxon>Basidiomycota</taxon>
        <taxon>Agaricomycotina</taxon>
        <taxon>Agaricomycetes</taxon>
        <taxon>Agaricomycetidae</taxon>
        <taxon>Agaricales</taxon>
        <taxon>Agaricineae</taxon>
        <taxon>Hymenogastraceae</taxon>
        <taxon>Hebeloma</taxon>
    </lineage>
</organism>
<dbReference type="AlphaFoldDB" id="A0A0C2Y005"/>
<dbReference type="Gene3D" id="1.20.870.10">
    <property type="entry name" value="Son of sevenless (SoS) protein Chain: S domain 1"/>
    <property type="match status" value="1"/>
</dbReference>
<gene>
    <name evidence="5" type="ORF">M413DRAFT_435604</name>
</gene>
<evidence type="ECO:0000256" key="1">
    <source>
        <dbReference type="ARBA" id="ARBA00022658"/>
    </source>
</evidence>
<proteinExistence type="predicted"/>
<dbReference type="STRING" id="686832.A0A0C2Y005"/>
<feature type="domain" description="N-terminal Ras-GEF" evidence="4">
    <location>
        <begin position="285"/>
        <end position="417"/>
    </location>
</feature>
<keyword evidence="1 2" id="KW-0344">Guanine-nucleotide releasing factor</keyword>
<dbReference type="SMART" id="SM00147">
    <property type="entry name" value="RasGEF"/>
    <property type="match status" value="1"/>
</dbReference>
<dbReference type="EMBL" id="KN831776">
    <property type="protein sequence ID" value="KIM43168.1"/>
    <property type="molecule type" value="Genomic_DNA"/>
</dbReference>
<protein>
    <recommendedName>
        <fullName evidence="7">Ras GEF</fullName>
    </recommendedName>
</protein>
<dbReference type="PANTHER" id="PTHR23113:SF354">
    <property type="entry name" value="BUD SITE SELECTION PROTEIN 5"/>
    <property type="match status" value="1"/>
</dbReference>
<dbReference type="InterPro" id="IPR001895">
    <property type="entry name" value="RASGEF_cat_dom"/>
</dbReference>
<dbReference type="GO" id="GO:0007265">
    <property type="term" value="P:Ras protein signal transduction"/>
    <property type="evidence" value="ECO:0007669"/>
    <property type="project" value="TreeGrafter"/>
</dbReference>
<dbReference type="PROSITE" id="PS50212">
    <property type="entry name" value="RASGEF_NTER"/>
    <property type="match status" value="1"/>
</dbReference>
<keyword evidence="6" id="KW-1185">Reference proteome</keyword>
<evidence type="ECO:0000256" key="2">
    <source>
        <dbReference type="PROSITE-ProRule" id="PRU00168"/>
    </source>
</evidence>
<dbReference type="Proteomes" id="UP000053424">
    <property type="component" value="Unassembled WGS sequence"/>
</dbReference>
<dbReference type="Pfam" id="PF00617">
    <property type="entry name" value="RasGEF"/>
    <property type="match status" value="1"/>
</dbReference>
<evidence type="ECO:0000313" key="5">
    <source>
        <dbReference type="EMBL" id="KIM43168.1"/>
    </source>
</evidence>
<sequence length="750" mass="85470">MSTPKPLSQNVQGRHITRLPLQPQPRLPSTNKLLSSIALLEKARAVKDPLEFRSVACDYSTAMLAFRNQVPQIAGLDLENTLFLSALIALKRQHLHFMDSFFSMEKEIWDERTDICVQSYKSMHDAFVRLVSLIKLLLKELPALPMPSSKVSASLNQGYVSTISAPTRTICDPLLILGSSSAAGAHLIEKNNSAASDFNFTTSVNLLCSSFGPFNSSSMTLVVDPPSINPFRLSFRNALGPSTPRLMLLNRVSTFIFPVDPTDAESDVEMPLPIDMDLDVTFDTNTGELDSATLRALVCILSSQEGIMHTELIAMVFTCFRYFSTPDAFWLTLVEEYSKQRPDGLNAAQIRVWKNNDLLRRIRVTELLRIWLEQYWSSTHDAELQPRIREFFNYRLRPAAIDNSLKAAICHAIYTVQDRTDNQRFAEKLKRLANRAQFFKNCENYPPTGFKFPFNVRHHYLSTNATVLSSCYTEPGKDELARQLSLLMSTNFRKVIPTDAIEVWLTHDKPKAQRKSVEAVSNLTLFGEMLSMWVVDSIINCSTGSEGRVSMICFWIDVAMLCDRYRNFNGAAYISSAIQNSAVSRMKSTVLAVPKASKLKLHVLEKACRTEYRSRPDTKWLPILPMTAHLTKMLIIPPRTPKPTPMPNHIQLHKYWMFMSIITTLEKSQVPYTFTKYLQFQEWILGQLSRFYHRDATQGEIIYGRFFNDSKAKEPTEERLSSIEISETWGYMACGKTFKRIKFPVEENTK</sequence>
<reference evidence="5 6" key="1">
    <citation type="submission" date="2014-04" db="EMBL/GenBank/DDBJ databases">
        <authorList>
            <consortium name="DOE Joint Genome Institute"/>
            <person name="Kuo A."/>
            <person name="Gay G."/>
            <person name="Dore J."/>
            <person name="Kohler A."/>
            <person name="Nagy L.G."/>
            <person name="Floudas D."/>
            <person name="Copeland A."/>
            <person name="Barry K.W."/>
            <person name="Cichocki N."/>
            <person name="Veneault-Fourrey C."/>
            <person name="LaButti K."/>
            <person name="Lindquist E.A."/>
            <person name="Lipzen A."/>
            <person name="Lundell T."/>
            <person name="Morin E."/>
            <person name="Murat C."/>
            <person name="Sun H."/>
            <person name="Tunlid A."/>
            <person name="Henrissat B."/>
            <person name="Grigoriev I.V."/>
            <person name="Hibbett D.S."/>
            <person name="Martin F."/>
            <person name="Nordberg H.P."/>
            <person name="Cantor M.N."/>
            <person name="Hua S.X."/>
        </authorList>
    </citation>
    <scope>NUCLEOTIDE SEQUENCE [LARGE SCALE GENOMIC DNA]</scope>
    <source>
        <strain evidence="6">h7</strain>
    </source>
</reference>
<dbReference type="PROSITE" id="PS50009">
    <property type="entry name" value="RASGEF_CAT"/>
    <property type="match status" value="1"/>
</dbReference>
<dbReference type="InterPro" id="IPR008937">
    <property type="entry name" value="Ras-like_GEF"/>
</dbReference>
<evidence type="ECO:0000313" key="6">
    <source>
        <dbReference type="Proteomes" id="UP000053424"/>
    </source>
</evidence>
<name>A0A0C2Y005_HEBCY</name>
<dbReference type="SUPFAM" id="SSF48366">
    <property type="entry name" value="Ras GEF"/>
    <property type="match status" value="1"/>
</dbReference>
<accession>A0A0C2Y005</accession>
<dbReference type="PANTHER" id="PTHR23113">
    <property type="entry name" value="GUANINE NUCLEOTIDE EXCHANGE FACTOR"/>
    <property type="match status" value="1"/>
</dbReference>
<dbReference type="Gene3D" id="1.10.840.10">
    <property type="entry name" value="Ras guanine-nucleotide exchange factors catalytic domain"/>
    <property type="match status" value="1"/>
</dbReference>
<reference evidence="6" key="2">
    <citation type="submission" date="2015-01" db="EMBL/GenBank/DDBJ databases">
        <title>Evolutionary Origins and Diversification of the Mycorrhizal Mutualists.</title>
        <authorList>
            <consortium name="DOE Joint Genome Institute"/>
            <consortium name="Mycorrhizal Genomics Consortium"/>
            <person name="Kohler A."/>
            <person name="Kuo A."/>
            <person name="Nagy L.G."/>
            <person name="Floudas D."/>
            <person name="Copeland A."/>
            <person name="Barry K.W."/>
            <person name="Cichocki N."/>
            <person name="Veneault-Fourrey C."/>
            <person name="LaButti K."/>
            <person name="Lindquist E.A."/>
            <person name="Lipzen A."/>
            <person name="Lundell T."/>
            <person name="Morin E."/>
            <person name="Murat C."/>
            <person name="Riley R."/>
            <person name="Ohm R."/>
            <person name="Sun H."/>
            <person name="Tunlid A."/>
            <person name="Henrissat B."/>
            <person name="Grigoriev I.V."/>
            <person name="Hibbett D.S."/>
            <person name="Martin F."/>
        </authorList>
    </citation>
    <scope>NUCLEOTIDE SEQUENCE [LARGE SCALE GENOMIC DNA]</scope>
    <source>
        <strain evidence="6">h7</strain>
    </source>
</reference>
<dbReference type="GO" id="GO:0005886">
    <property type="term" value="C:plasma membrane"/>
    <property type="evidence" value="ECO:0007669"/>
    <property type="project" value="TreeGrafter"/>
</dbReference>
<dbReference type="HOGENOM" id="CLU_370901_0_0_1"/>
<evidence type="ECO:0008006" key="7">
    <source>
        <dbReference type="Google" id="ProtNLM"/>
    </source>
</evidence>
<evidence type="ECO:0000259" key="3">
    <source>
        <dbReference type="PROSITE" id="PS50009"/>
    </source>
</evidence>
<dbReference type="Pfam" id="PF00618">
    <property type="entry name" value="RasGEF_N"/>
    <property type="match status" value="1"/>
</dbReference>